<dbReference type="EMBL" id="LCQD01000008">
    <property type="protein sequence ID" value="KKW12862.1"/>
    <property type="molecule type" value="Genomic_DNA"/>
</dbReference>
<sequence length="82" mass="9435">MNKRQALVIKGQVIEIREDPLEGVHKIILDDGHQTLTFRTIRPYMLGDKLVLKGQALPDSIQYKIPETRLTEVVVHGWRKCS</sequence>
<protein>
    <recommendedName>
        <fullName evidence="3">Translation initiation factor IF-1</fullName>
    </recommendedName>
</protein>
<evidence type="ECO:0008006" key="3">
    <source>
        <dbReference type="Google" id="ProtNLM"/>
    </source>
</evidence>
<evidence type="ECO:0000313" key="2">
    <source>
        <dbReference type="Proteomes" id="UP000034588"/>
    </source>
</evidence>
<organism evidence="1 2">
    <name type="scientific">Candidatus Gottesmanbacteria bacterium GW2011_GWB1_49_7</name>
    <dbReference type="NCBI Taxonomy" id="1618448"/>
    <lineage>
        <taxon>Bacteria</taxon>
        <taxon>Candidatus Gottesmaniibacteriota</taxon>
    </lineage>
</organism>
<evidence type="ECO:0000313" key="1">
    <source>
        <dbReference type="EMBL" id="KKW12862.1"/>
    </source>
</evidence>
<proteinExistence type="predicted"/>
<dbReference type="AlphaFoldDB" id="A0A0G1YD21"/>
<name>A0A0G1YD21_9BACT</name>
<gene>
    <name evidence="1" type="ORF">UY48_C0008G0037</name>
</gene>
<comment type="caution">
    <text evidence="1">The sequence shown here is derived from an EMBL/GenBank/DDBJ whole genome shotgun (WGS) entry which is preliminary data.</text>
</comment>
<accession>A0A0G1YD21</accession>
<dbReference type="Proteomes" id="UP000034588">
    <property type="component" value="Unassembled WGS sequence"/>
</dbReference>
<reference evidence="1 2" key="1">
    <citation type="journal article" date="2015" name="Nature">
        <title>rRNA introns, odd ribosomes, and small enigmatic genomes across a large radiation of phyla.</title>
        <authorList>
            <person name="Brown C.T."/>
            <person name="Hug L.A."/>
            <person name="Thomas B.C."/>
            <person name="Sharon I."/>
            <person name="Castelle C.J."/>
            <person name="Singh A."/>
            <person name="Wilkins M.J."/>
            <person name="Williams K.H."/>
            <person name="Banfield J.F."/>
        </authorList>
    </citation>
    <scope>NUCLEOTIDE SEQUENCE [LARGE SCALE GENOMIC DNA]</scope>
</reference>